<reference evidence="3" key="1">
    <citation type="journal article" date="2020" name="Nature">
        <title>Giant virus diversity and host interactions through global metagenomics.</title>
        <authorList>
            <person name="Schulz F."/>
            <person name="Roux S."/>
            <person name="Paez-Espino D."/>
            <person name="Jungbluth S."/>
            <person name="Walsh D.A."/>
            <person name="Denef V.J."/>
            <person name="McMahon K.D."/>
            <person name="Konstantinidis K.T."/>
            <person name="Eloe-Fadrosh E.A."/>
            <person name="Kyrpides N.C."/>
            <person name="Woyke T."/>
        </authorList>
    </citation>
    <scope>NUCLEOTIDE SEQUENCE</scope>
    <source>
        <strain evidence="3">GVMAG-S-3300002307-41</strain>
    </source>
</reference>
<organism evidence="3">
    <name type="scientific">viral metagenome</name>
    <dbReference type="NCBI Taxonomy" id="1070528"/>
    <lineage>
        <taxon>unclassified sequences</taxon>
        <taxon>metagenomes</taxon>
        <taxon>organismal metagenomes</taxon>
    </lineage>
</organism>
<feature type="compositionally biased region" description="Basic and acidic residues" evidence="1">
    <location>
        <begin position="88"/>
        <end position="106"/>
    </location>
</feature>
<evidence type="ECO:0000313" key="3">
    <source>
        <dbReference type="EMBL" id="QHU15553.1"/>
    </source>
</evidence>
<keyword evidence="2" id="KW-0472">Membrane</keyword>
<feature type="region of interest" description="Disordered" evidence="1">
    <location>
        <begin position="65"/>
        <end position="121"/>
    </location>
</feature>
<sequence>MIALDVLYVALATIFVMIILQVLTFVATRVMYPPAPQIIYRDVPVPVQAPVQQLPQQATDLSFLSAPPPDHLFPKNEPAFTQQPQEVKLPEYDPRKSDSETVRGDTKLPPGLQAVNPRDLP</sequence>
<proteinExistence type="predicted"/>
<accession>A0A6C0KDX3</accession>
<keyword evidence="2" id="KW-0812">Transmembrane</keyword>
<evidence type="ECO:0000256" key="1">
    <source>
        <dbReference type="SAM" id="MobiDB-lite"/>
    </source>
</evidence>
<name>A0A6C0KDX3_9ZZZZ</name>
<dbReference type="EMBL" id="MN740866">
    <property type="protein sequence ID" value="QHU15553.1"/>
    <property type="molecule type" value="Genomic_DNA"/>
</dbReference>
<feature type="transmembrane region" description="Helical" evidence="2">
    <location>
        <begin position="6"/>
        <end position="27"/>
    </location>
</feature>
<dbReference type="AlphaFoldDB" id="A0A6C0KDX3"/>
<keyword evidence="2" id="KW-1133">Transmembrane helix</keyword>
<protein>
    <submittedName>
        <fullName evidence="3">Uncharacterized protein</fullName>
    </submittedName>
</protein>
<evidence type="ECO:0000256" key="2">
    <source>
        <dbReference type="SAM" id="Phobius"/>
    </source>
</evidence>